<dbReference type="InterPro" id="IPR008040">
    <property type="entry name" value="Hydant_A_N"/>
</dbReference>
<dbReference type="InterPro" id="IPR049517">
    <property type="entry name" value="ACX-like_C"/>
</dbReference>
<sequence>MARLSVDIGGTFTDIVLEAGGRRRTTKLLTTPRAPEEAVLAGTRALLAEASLGFRDLALFVHGTTLATNALIERRGARVALIATEGFRDVVEIGDEGRYDQYDLDIDKPVPLVPRRLRFTVPERIDVHGVVRLPLDEAAVVAVAAALRREAVEAVAVAFLHAYADAGHERRVREILSDSCPGLWVTLASDVAPEIREYERTSTAIANAYVQPMMARYLGRLRDAFAAEGATAPIHLMTSGGSLASLDTASRFPIRLVESGPAGGAILAARVAAERGETRVLSFDMGGTTAKICLIERFEPLKSRSFEVDRAARFLKGSGLPVRIPVIEMIEIGAGGGSLARVDALRRITVGPDSAGSEPGPACYGRGGTVPAVTDADLVLGRIDPARFAGGTIALSPDAAARALDAAVGAPLALATGTAAYGVVEIVDENMANAARVHAVERGLSVREHTLIAFGGAAPLHAARLAEKLGIDRIIVPPDAGVGSAVGFLRAPAAYEVVRSRYMRLDGFDPEAANDLLGAMGEEAEALTRSAAGDRPLTAARTAFMRYLGQGHEIAVTLPARELAPGDAEGLREAFEAAYRRLFSRHIPGAVIEILTWAVAIGTDEPAPPRLPDAPPAAGPRPVGARATLMGADAAPVAIPVYARDDFSPGATVEGPAIVVEAGTSTFVSPAFRVSLDCGGALVLQRKATR</sequence>
<dbReference type="PANTHER" id="PTHR11365:SF23">
    <property type="entry name" value="HYPOTHETICAL 5-OXOPROLINASE (EUROFUNG)-RELATED"/>
    <property type="match status" value="1"/>
</dbReference>
<dbReference type="Pfam" id="PF05378">
    <property type="entry name" value="Hydant_A_N"/>
    <property type="match status" value="1"/>
</dbReference>
<dbReference type="InterPro" id="IPR045079">
    <property type="entry name" value="Oxoprolinase-like"/>
</dbReference>
<evidence type="ECO:0000313" key="4">
    <source>
        <dbReference type="EMBL" id="GJD49533.1"/>
    </source>
</evidence>
<feature type="domain" description="Hydantoinase/oxoprolinase N-terminal" evidence="2">
    <location>
        <begin position="3"/>
        <end position="178"/>
    </location>
</feature>
<dbReference type="Pfam" id="PF19278">
    <property type="entry name" value="Hydant_A_C"/>
    <property type="match status" value="1"/>
</dbReference>
<dbReference type="PANTHER" id="PTHR11365">
    <property type="entry name" value="5-OXOPROLINASE RELATED"/>
    <property type="match status" value="1"/>
</dbReference>
<dbReference type="Proteomes" id="UP001055167">
    <property type="component" value="Unassembled WGS sequence"/>
</dbReference>
<dbReference type="Pfam" id="PF01968">
    <property type="entry name" value="Hydantoinase_A"/>
    <property type="match status" value="1"/>
</dbReference>
<evidence type="ECO:0000259" key="2">
    <source>
        <dbReference type="Pfam" id="PF05378"/>
    </source>
</evidence>
<dbReference type="InterPro" id="IPR002821">
    <property type="entry name" value="Hydantoinase_A"/>
</dbReference>
<evidence type="ECO:0000259" key="3">
    <source>
        <dbReference type="Pfam" id="PF19278"/>
    </source>
</evidence>
<reference evidence="4" key="2">
    <citation type="submission" date="2021-08" db="EMBL/GenBank/DDBJ databases">
        <authorList>
            <person name="Tani A."/>
            <person name="Ola A."/>
            <person name="Ogura Y."/>
            <person name="Katsura K."/>
            <person name="Hayashi T."/>
        </authorList>
    </citation>
    <scope>NUCLEOTIDE SEQUENCE</scope>
    <source>
        <strain evidence="4">KCTC 52305</strain>
    </source>
</reference>
<proteinExistence type="predicted"/>
<feature type="domain" description="Acetophenone carboxylase-like C-terminal" evidence="3">
    <location>
        <begin position="541"/>
        <end position="677"/>
    </location>
</feature>
<comment type="caution">
    <text evidence="4">The sequence shown here is derived from an EMBL/GenBank/DDBJ whole genome shotgun (WGS) entry which is preliminary data.</text>
</comment>
<organism evidence="4 5">
    <name type="scientific">Methylobacterium crusticola</name>
    <dbReference type="NCBI Taxonomy" id="1697972"/>
    <lineage>
        <taxon>Bacteria</taxon>
        <taxon>Pseudomonadati</taxon>
        <taxon>Pseudomonadota</taxon>
        <taxon>Alphaproteobacteria</taxon>
        <taxon>Hyphomicrobiales</taxon>
        <taxon>Methylobacteriaceae</taxon>
        <taxon>Methylobacterium</taxon>
    </lineage>
</organism>
<dbReference type="RefSeq" id="WP_128562544.1">
    <property type="nucleotide sequence ID" value="NZ_BPQH01000006.1"/>
</dbReference>
<dbReference type="EMBL" id="BPQH01000006">
    <property type="protein sequence ID" value="GJD49533.1"/>
    <property type="molecule type" value="Genomic_DNA"/>
</dbReference>
<evidence type="ECO:0000259" key="1">
    <source>
        <dbReference type="Pfam" id="PF01968"/>
    </source>
</evidence>
<evidence type="ECO:0000313" key="5">
    <source>
        <dbReference type="Proteomes" id="UP001055167"/>
    </source>
</evidence>
<reference evidence="4" key="1">
    <citation type="journal article" date="2021" name="Front. Microbiol.">
        <title>Comprehensive Comparative Genomics and Phenotyping of Methylobacterium Species.</title>
        <authorList>
            <person name="Alessa O."/>
            <person name="Ogura Y."/>
            <person name="Fujitani Y."/>
            <person name="Takami H."/>
            <person name="Hayashi T."/>
            <person name="Sahin N."/>
            <person name="Tani A."/>
        </authorList>
    </citation>
    <scope>NUCLEOTIDE SEQUENCE</scope>
    <source>
        <strain evidence="4">KCTC 52305</strain>
    </source>
</reference>
<accession>A0ABQ4QWA8</accession>
<protein>
    <submittedName>
        <fullName evidence="4">Acetophenone carboxylase gamma subunit</fullName>
    </submittedName>
</protein>
<feature type="domain" description="Hydantoinase A/oxoprolinase" evidence="1">
    <location>
        <begin position="200"/>
        <end position="493"/>
    </location>
</feature>
<gene>
    <name evidence="4" type="primary">apc3_3</name>
    <name evidence="4" type="ORF">OPKNFCMD_2264</name>
</gene>
<name>A0ABQ4QWA8_9HYPH</name>
<keyword evidence="5" id="KW-1185">Reference proteome</keyword>